<dbReference type="InterPro" id="IPR050641">
    <property type="entry name" value="RIFMO-like"/>
</dbReference>
<dbReference type="Pfam" id="PF21274">
    <property type="entry name" value="Rng_hyd_C"/>
    <property type="match status" value="1"/>
</dbReference>
<dbReference type="SUPFAM" id="SSF51905">
    <property type="entry name" value="FAD/NAD(P)-binding domain"/>
    <property type="match status" value="1"/>
</dbReference>
<accession>A0A1W9ZF67</accession>
<evidence type="ECO:0000259" key="4">
    <source>
        <dbReference type="Pfam" id="PF01494"/>
    </source>
</evidence>
<evidence type="ECO:0000313" key="5">
    <source>
        <dbReference type="EMBL" id="ORA13901.1"/>
    </source>
</evidence>
<gene>
    <name evidence="5" type="ORF">BST12_23435</name>
</gene>
<evidence type="ECO:0000256" key="2">
    <source>
        <dbReference type="ARBA" id="ARBA00022630"/>
    </source>
</evidence>
<feature type="domain" description="FAD-binding" evidence="4">
    <location>
        <begin position="2"/>
        <end position="364"/>
    </location>
</feature>
<dbReference type="InterPro" id="IPR036188">
    <property type="entry name" value="FAD/NAD-bd_sf"/>
</dbReference>
<dbReference type="PANTHER" id="PTHR43004:SF19">
    <property type="entry name" value="BINDING MONOOXYGENASE, PUTATIVE (JCVI)-RELATED"/>
    <property type="match status" value="1"/>
</dbReference>
<keyword evidence="3" id="KW-0274">FAD</keyword>
<dbReference type="GO" id="GO:0016709">
    <property type="term" value="F:oxidoreductase activity, acting on paired donors, with incorporation or reduction of molecular oxygen, NAD(P)H as one donor, and incorporation of one atom of oxygen"/>
    <property type="evidence" value="ECO:0007669"/>
    <property type="project" value="UniProtKB-ARBA"/>
</dbReference>
<organism evidence="5 6">
    <name type="scientific">Mycobacterium angelicum</name>
    <dbReference type="NCBI Taxonomy" id="470074"/>
    <lineage>
        <taxon>Bacteria</taxon>
        <taxon>Bacillati</taxon>
        <taxon>Actinomycetota</taxon>
        <taxon>Actinomycetes</taxon>
        <taxon>Mycobacteriales</taxon>
        <taxon>Mycobacteriaceae</taxon>
        <taxon>Mycobacterium</taxon>
    </lineage>
</organism>
<dbReference type="Gene3D" id="3.40.30.120">
    <property type="match status" value="1"/>
</dbReference>
<dbReference type="Pfam" id="PF01494">
    <property type="entry name" value="FAD_binding_3"/>
    <property type="match status" value="1"/>
</dbReference>
<evidence type="ECO:0000313" key="6">
    <source>
        <dbReference type="Proteomes" id="UP000192284"/>
    </source>
</evidence>
<dbReference type="GO" id="GO:0071949">
    <property type="term" value="F:FAD binding"/>
    <property type="evidence" value="ECO:0007669"/>
    <property type="project" value="InterPro"/>
</dbReference>
<evidence type="ECO:0000256" key="1">
    <source>
        <dbReference type="ARBA" id="ARBA00001974"/>
    </source>
</evidence>
<comment type="caution">
    <text evidence="5">The sequence shown here is derived from an EMBL/GenBank/DDBJ whole genome shotgun (WGS) entry which is preliminary data.</text>
</comment>
<keyword evidence="2" id="KW-0285">Flavoprotein</keyword>
<dbReference type="PANTHER" id="PTHR43004">
    <property type="entry name" value="TRK SYSTEM POTASSIUM UPTAKE PROTEIN"/>
    <property type="match status" value="1"/>
</dbReference>
<dbReference type="RefSeq" id="WP_083115638.1">
    <property type="nucleotide sequence ID" value="NZ_JACKTS010000049.1"/>
</dbReference>
<dbReference type="EMBL" id="MVHE01000060">
    <property type="protein sequence ID" value="ORA13901.1"/>
    <property type="molecule type" value="Genomic_DNA"/>
</dbReference>
<dbReference type="Gene3D" id="3.50.50.60">
    <property type="entry name" value="FAD/NAD(P)-binding domain"/>
    <property type="match status" value="2"/>
</dbReference>
<dbReference type="InterPro" id="IPR002938">
    <property type="entry name" value="FAD-bd"/>
</dbReference>
<dbReference type="AlphaFoldDB" id="A0A1W9ZF67"/>
<name>A0A1W9ZF67_MYCAN</name>
<protein>
    <recommendedName>
        <fullName evidence="4">FAD-binding domain-containing protein</fullName>
    </recommendedName>
</protein>
<dbReference type="Proteomes" id="UP000192284">
    <property type="component" value="Unassembled WGS sequence"/>
</dbReference>
<sequence length="518" mass="54207">MVQVVIAGAGPNGLMLACELGLAGITPVVLDAGPGPSQERRAEGIVGQGVRIFDHRGLYETLARTTQPPRPAAGALFAGFPLNFAGTPDSQLFTLLVPQPKLAAVLLARAHEYHADIRWGHALTDFDQGAGGVTVQVAGPDGPYELTADYLVGADGGASLTRKLAGIDFPGMSSHDVIDRVAFGVLVPQDWVDPVSGSLHVPGLGAVAPRRFCYTDRGIFGWGQLADRPGVFTIELDRLPRADPGPDGSAAPMTLAEQQASIKRVLGAEVPLQIESPDRPPDLRRICGVNSRLASRYRSGRVLLVGDAAHVQSPLGGPGMNLSLQDAVNLGWKLAAVLAGHVGPDLLNTYETERRPAAERVIMHSRAQLALLRPGPEVAAVRELFGELLAQPATLGHFGDLLSGADVCYAAGADEHPLVGRWVPDFAVATGTATSRVAQLARDGKPLLVDLTDGGGLATAAANAERVTVAHGRPIGSVSATALLMRPDGYVAWASSEPEPDTGELGRALARWFGIALD</sequence>
<reference evidence="5 6" key="1">
    <citation type="submission" date="2017-02" db="EMBL/GenBank/DDBJ databases">
        <title>The new phylogeny of genus Mycobacterium.</title>
        <authorList>
            <person name="Tortoli E."/>
            <person name="Trovato A."/>
            <person name="Cirillo D.M."/>
        </authorList>
    </citation>
    <scope>NUCLEOTIDE SEQUENCE [LARGE SCALE GENOMIC DNA]</scope>
    <source>
        <strain evidence="5 6">DSM 45057</strain>
    </source>
</reference>
<comment type="cofactor">
    <cofactor evidence="1">
        <name>FAD</name>
        <dbReference type="ChEBI" id="CHEBI:57692"/>
    </cofactor>
</comment>
<keyword evidence="6" id="KW-1185">Reference proteome</keyword>
<proteinExistence type="predicted"/>
<dbReference type="OrthoDB" id="8670884at2"/>
<dbReference type="PRINTS" id="PR00420">
    <property type="entry name" value="RNGMNOXGNASE"/>
</dbReference>
<evidence type="ECO:0000256" key="3">
    <source>
        <dbReference type="ARBA" id="ARBA00022827"/>
    </source>
</evidence>